<dbReference type="InterPro" id="IPR022455">
    <property type="entry name" value="Methanol_oxidation_MoxJ"/>
</dbReference>
<keyword evidence="5" id="KW-1185">Reference proteome</keyword>
<name>A0ABY3R5U3_9BRAD</name>
<dbReference type="Pfam" id="PF00497">
    <property type="entry name" value="SBP_bac_3"/>
    <property type="match status" value="1"/>
</dbReference>
<evidence type="ECO:0000256" key="1">
    <source>
        <dbReference type="ARBA" id="ARBA00022729"/>
    </source>
</evidence>
<dbReference type="Proteomes" id="UP001431010">
    <property type="component" value="Chromosome"/>
</dbReference>
<dbReference type="PANTHER" id="PTHR35936">
    <property type="entry name" value="MEMBRANE-BOUND LYTIC MUREIN TRANSGLYCOSYLASE F"/>
    <property type="match status" value="1"/>
</dbReference>
<dbReference type="SMART" id="SM00062">
    <property type="entry name" value="PBPb"/>
    <property type="match status" value="1"/>
</dbReference>
<evidence type="ECO:0000259" key="3">
    <source>
        <dbReference type="SMART" id="SM00062"/>
    </source>
</evidence>
<keyword evidence="1 2" id="KW-0732">Signal</keyword>
<evidence type="ECO:0000313" key="4">
    <source>
        <dbReference type="EMBL" id="UFZ02678.1"/>
    </source>
</evidence>
<dbReference type="EMBL" id="CP088156">
    <property type="protein sequence ID" value="UFZ02678.1"/>
    <property type="molecule type" value="Genomic_DNA"/>
</dbReference>
<dbReference type="PANTHER" id="PTHR35936:SF17">
    <property type="entry name" value="ARGININE-BINDING EXTRACELLULAR PROTEIN ARTP"/>
    <property type="match status" value="1"/>
</dbReference>
<sequence>MSSTLAPAIILACLMQPPLPAAAAEATGSALIGGKTVAEQADASKLRICAAGNELPFSSKDQTGFENRIASVVAKAMGREPVFVFADKPAIYLVRDWLDKGRCDVVVGLDSGDQRVLTTKPYYRAGYVFVTRKDRNIELESWEDPQIKSVGHIVVEFGSPSEVMLKEIGKYTDNMAYLYSLVGFRSPRNQYTQIPPQKIVSEVESGNAGVAAVFAPDIARYVKANAALKMVPIKDDADRDGERIPQQYDQSMGVRHGDEALLVALDTALEKVAPEIADILRDEGIPILKGQSSN</sequence>
<proteinExistence type="predicted"/>
<evidence type="ECO:0000313" key="5">
    <source>
        <dbReference type="Proteomes" id="UP001431010"/>
    </source>
</evidence>
<protein>
    <submittedName>
        <fullName evidence="4">Methanol oxidation system protein MoxJ</fullName>
    </submittedName>
</protein>
<reference evidence="4" key="1">
    <citation type="journal article" date="2024" name="Antonie Van Leeuwenhoek">
        <title>Bradyrhizobium ontarionense sp. nov., a novel bacterial symbiont isolated from Aeschynomene indica (Indian jointvetch), harbours photosynthesis, nitrogen fixation and nitrous oxide (N2O) reductase genes.</title>
        <authorList>
            <person name="Bromfield E.S.P."/>
            <person name="Cloutier S."/>
        </authorList>
    </citation>
    <scope>NUCLEOTIDE SEQUENCE</scope>
    <source>
        <strain evidence="4">A19</strain>
    </source>
</reference>
<dbReference type="Gene3D" id="3.40.190.10">
    <property type="entry name" value="Periplasmic binding protein-like II"/>
    <property type="match status" value="2"/>
</dbReference>
<organism evidence="4 5">
    <name type="scientific">Bradyrhizobium ontarionense</name>
    <dbReference type="NCBI Taxonomy" id="2898149"/>
    <lineage>
        <taxon>Bacteria</taxon>
        <taxon>Pseudomonadati</taxon>
        <taxon>Pseudomonadota</taxon>
        <taxon>Alphaproteobacteria</taxon>
        <taxon>Hyphomicrobiales</taxon>
        <taxon>Nitrobacteraceae</taxon>
        <taxon>Bradyrhizobium</taxon>
    </lineage>
</organism>
<dbReference type="SUPFAM" id="SSF53850">
    <property type="entry name" value="Periplasmic binding protein-like II"/>
    <property type="match status" value="1"/>
</dbReference>
<feature type="domain" description="Solute-binding protein family 3/N-terminal" evidence="3">
    <location>
        <begin position="45"/>
        <end position="283"/>
    </location>
</feature>
<dbReference type="NCBIfam" id="TIGR03870">
    <property type="entry name" value="ABC_MoxJ"/>
    <property type="match status" value="1"/>
</dbReference>
<dbReference type="InterPro" id="IPR001638">
    <property type="entry name" value="Solute-binding_3/MltF_N"/>
</dbReference>
<feature type="signal peptide" evidence="2">
    <location>
        <begin position="1"/>
        <end position="23"/>
    </location>
</feature>
<dbReference type="RefSeq" id="WP_231318464.1">
    <property type="nucleotide sequence ID" value="NZ_CP088156.1"/>
</dbReference>
<feature type="chain" id="PRO_5046879180" evidence="2">
    <location>
        <begin position="24"/>
        <end position="294"/>
    </location>
</feature>
<gene>
    <name evidence="4" type="primary">moxJ</name>
    <name evidence="4" type="ORF">LQG66_25840</name>
</gene>
<evidence type="ECO:0000256" key="2">
    <source>
        <dbReference type="SAM" id="SignalP"/>
    </source>
</evidence>
<accession>A0ABY3R5U3</accession>